<sequence>MQQLIEKAKRGDDAAFLELFNEYQDLLYRMAFLHVKNKDDALDVVQETAYKSFKNLSTLKSPHYFKTWLIKITMSTAIDLLRKKKKITVLKPEYAESLPTSDHDIALSLSLKEMLNTLTEEEKSIVFLKYYDDCTIQEIADTVEIPLGTVKSVLYRALGKLRKQVRRADL</sequence>
<dbReference type="SUPFAM" id="SSF88946">
    <property type="entry name" value="Sigma2 domain of RNA polymerase sigma factors"/>
    <property type="match status" value="1"/>
</dbReference>
<comment type="similarity">
    <text evidence="1">Belongs to the sigma-70 factor family. ECF subfamily.</text>
</comment>
<evidence type="ECO:0000259" key="5">
    <source>
        <dbReference type="Pfam" id="PF04542"/>
    </source>
</evidence>
<name>A0A235F8V9_9BACL</name>
<dbReference type="AlphaFoldDB" id="A0A235F8V9"/>
<keyword evidence="2" id="KW-0805">Transcription regulation</keyword>
<dbReference type="InterPro" id="IPR036388">
    <property type="entry name" value="WH-like_DNA-bd_sf"/>
</dbReference>
<dbReference type="Pfam" id="PF08281">
    <property type="entry name" value="Sigma70_r4_2"/>
    <property type="match status" value="1"/>
</dbReference>
<dbReference type="InterPro" id="IPR039425">
    <property type="entry name" value="RNA_pol_sigma-70-like"/>
</dbReference>
<evidence type="ECO:0000259" key="6">
    <source>
        <dbReference type="Pfam" id="PF08281"/>
    </source>
</evidence>
<dbReference type="InterPro" id="IPR013324">
    <property type="entry name" value="RNA_pol_sigma_r3/r4-like"/>
</dbReference>
<feature type="domain" description="RNA polymerase sigma-70 region 2" evidence="5">
    <location>
        <begin position="19"/>
        <end position="86"/>
    </location>
</feature>
<dbReference type="InterPro" id="IPR013325">
    <property type="entry name" value="RNA_pol_sigma_r2"/>
</dbReference>
<dbReference type="GO" id="GO:0006352">
    <property type="term" value="P:DNA-templated transcription initiation"/>
    <property type="evidence" value="ECO:0007669"/>
    <property type="project" value="InterPro"/>
</dbReference>
<dbReference type="EMBL" id="NOII01000003">
    <property type="protein sequence ID" value="OYD57692.1"/>
    <property type="molecule type" value="Genomic_DNA"/>
</dbReference>
<dbReference type="InterPro" id="IPR007627">
    <property type="entry name" value="RNA_pol_sigma70_r2"/>
</dbReference>
<gene>
    <name evidence="7" type="ORF">CGZ90_13595</name>
</gene>
<dbReference type="GO" id="GO:0016987">
    <property type="term" value="F:sigma factor activity"/>
    <property type="evidence" value="ECO:0007669"/>
    <property type="project" value="UniProtKB-KW"/>
</dbReference>
<reference evidence="7 8" key="1">
    <citation type="submission" date="2017-07" db="EMBL/GenBank/DDBJ databases">
        <title>Fictibacillus sp. nov. GDSW-R2A3 Genome sequencing and assembly.</title>
        <authorList>
            <person name="Mayilraj S."/>
        </authorList>
    </citation>
    <scope>NUCLEOTIDE SEQUENCE [LARGE SCALE GENOMIC DNA]</scope>
    <source>
        <strain evidence="7 8">GDSW-R2A3</strain>
    </source>
</reference>
<dbReference type="SUPFAM" id="SSF88659">
    <property type="entry name" value="Sigma3 and sigma4 domains of RNA polymerase sigma factors"/>
    <property type="match status" value="1"/>
</dbReference>
<dbReference type="CDD" id="cd06171">
    <property type="entry name" value="Sigma70_r4"/>
    <property type="match status" value="1"/>
</dbReference>
<dbReference type="Proteomes" id="UP000215059">
    <property type="component" value="Unassembled WGS sequence"/>
</dbReference>
<comment type="caution">
    <text evidence="7">The sequence shown here is derived from an EMBL/GenBank/DDBJ whole genome shotgun (WGS) entry which is preliminary data.</text>
</comment>
<protein>
    <submittedName>
        <fullName evidence="7">RNA polymerase</fullName>
    </submittedName>
</protein>
<dbReference type="InterPro" id="IPR014284">
    <property type="entry name" value="RNA_pol_sigma-70_dom"/>
</dbReference>
<dbReference type="GO" id="GO:0003677">
    <property type="term" value="F:DNA binding"/>
    <property type="evidence" value="ECO:0007669"/>
    <property type="project" value="InterPro"/>
</dbReference>
<dbReference type="OrthoDB" id="9782703at2"/>
<dbReference type="Pfam" id="PF04542">
    <property type="entry name" value="Sigma70_r2"/>
    <property type="match status" value="1"/>
</dbReference>
<dbReference type="PANTHER" id="PTHR43133:SF60">
    <property type="entry name" value="RNA POLYMERASE SIGMA FACTOR SIGV"/>
    <property type="match status" value="1"/>
</dbReference>
<proteinExistence type="inferred from homology"/>
<evidence type="ECO:0000256" key="4">
    <source>
        <dbReference type="ARBA" id="ARBA00023163"/>
    </source>
</evidence>
<organism evidence="7 8">
    <name type="scientific">Fictibacillus aquaticus</name>
    <dbReference type="NCBI Taxonomy" id="2021314"/>
    <lineage>
        <taxon>Bacteria</taxon>
        <taxon>Bacillati</taxon>
        <taxon>Bacillota</taxon>
        <taxon>Bacilli</taxon>
        <taxon>Bacillales</taxon>
        <taxon>Fictibacillaceae</taxon>
        <taxon>Fictibacillus</taxon>
    </lineage>
</organism>
<dbReference type="Gene3D" id="1.10.1740.10">
    <property type="match status" value="1"/>
</dbReference>
<dbReference type="RefSeq" id="WP_094253043.1">
    <property type="nucleotide sequence ID" value="NZ_JBHLXL010000001.1"/>
</dbReference>
<dbReference type="PANTHER" id="PTHR43133">
    <property type="entry name" value="RNA POLYMERASE ECF-TYPE SIGMA FACTO"/>
    <property type="match status" value="1"/>
</dbReference>
<dbReference type="NCBIfam" id="TIGR02937">
    <property type="entry name" value="sigma70-ECF"/>
    <property type="match status" value="1"/>
</dbReference>
<evidence type="ECO:0000313" key="7">
    <source>
        <dbReference type="EMBL" id="OYD57692.1"/>
    </source>
</evidence>
<feature type="domain" description="RNA polymerase sigma factor 70 region 4 type 2" evidence="6">
    <location>
        <begin position="110"/>
        <end position="161"/>
    </location>
</feature>
<accession>A0A235F8V9</accession>
<dbReference type="Gene3D" id="1.10.10.10">
    <property type="entry name" value="Winged helix-like DNA-binding domain superfamily/Winged helix DNA-binding domain"/>
    <property type="match status" value="1"/>
</dbReference>
<keyword evidence="3" id="KW-0731">Sigma factor</keyword>
<evidence type="ECO:0000256" key="1">
    <source>
        <dbReference type="ARBA" id="ARBA00010641"/>
    </source>
</evidence>
<evidence type="ECO:0000313" key="8">
    <source>
        <dbReference type="Proteomes" id="UP000215059"/>
    </source>
</evidence>
<dbReference type="InterPro" id="IPR013249">
    <property type="entry name" value="RNA_pol_sigma70_r4_t2"/>
</dbReference>
<evidence type="ECO:0000256" key="2">
    <source>
        <dbReference type="ARBA" id="ARBA00023015"/>
    </source>
</evidence>
<keyword evidence="8" id="KW-1185">Reference proteome</keyword>
<keyword evidence="4" id="KW-0804">Transcription</keyword>
<evidence type="ECO:0000256" key="3">
    <source>
        <dbReference type="ARBA" id="ARBA00023082"/>
    </source>
</evidence>